<dbReference type="Gene3D" id="1.10.10.1400">
    <property type="entry name" value="Terminase, small subunit, N-terminal DNA-binding domain, HTH motif"/>
    <property type="match status" value="1"/>
</dbReference>
<keyword evidence="1" id="KW-1188">Viral release from host cell</keyword>
<evidence type="ECO:0000256" key="1">
    <source>
        <dbReference type="ARBA" id="ARBA00022612"/>
    </source>
</evidence>
<dbReference type="AlphaFoldDB" id="A0A5J4S9W3"/>
<proteinExistence type="predicted"/>
<name>A0A5J4S9W3_9ZZZZ</name>
<evidence type="ECO:0000313" key="3">
    <source>
        <dbReference type="EMBL" id="KAA6342894.1"/>
    </source>
</evidence>
<dbReference type="GO" id="GO:0051276">
    <property type="term" value="P:chromosome organization"/>
    <property type="evidence" value="ECO:0007669"/>
    <property type="project" value="InterPro"/>
</dbReference>
<dbReference type="Pfam" id="PF03592">
    <property type="entry name" value="Terminase_2"/>
    <property type="match status" value="1"/>
</dbReference>
<gene>
    <name evidence="3" type="ORF">EZS27_009354</name>
</gene>
<organism evidence="3">
    <name type="scientific">termite gut metagenome</name>
    <dbReference type="NCBI Taxonomy" id="433724"/>
    <lineage>
        <taxon>unclassified sequences</taxon>
        <taxon>metagenomes</taxon>
        <taxon>organismal metagenomes</taxon>
    </lineage>
</organism>
<protein>
    <recommendedName>
        <fullName evidence="4">Terminase small subunit</fullName>
    </recommendedName>
</protein>
<dbReference type="PANTHER" id="PTHR41328:SF2">
    <property type="entry name" value="TERMINASE SMALL SUBUNIT"/>
    <property type="match status" value="1"/>
</dbReference>
<dbReference type="InterPro" id="IPR005335">
    <property type="entry name" value="Terminase_ssu"/>
</dbReference>
<dbReference type="InterPro" id="IPR052404">
    <property type="entry name" value="SPP1-like_terminase"/>
</dbReference>
<dbReference type="EMBL" id="SNRY01000299">
    <property type="protein sequence ID" value="KAA6342894.1"/>
    <property type="molecule type" value="Genomic_DNA"/>
</dbReference>
<sequence length="228" mass="26227">MAKQDKQKRIIDIADYLFANPDKGRADVLSEFGKDWKLSERSIDRIIKDAKEYNLNRAKKPETVKLTIKQENFCNYYIETGNASEAYRRAYDCGNMSDNVVNVKASELLNNGKITVRISELQNELKAKSDITKERILKELECIAFADIGKYVEIKSGNVVFKDSSEWTEDMRKAVESIEKNSKEGIKIKLHGKNWSIARICRMLGFDEEDKDNDIEKRLIKINTGSDD</sequence>
<comment type="caution">
    <text evidence="3">The sequence shown here is derived from an EMBL/GenBank/DDBJ whole genome shotgun (WGS) entry which is preliminary data.</text>
</comment>
<dbReference type="PANTHER" id="PTHR41328">
    <property type="entry name" value="TERMINASE SMALL SUBUNIT-RELATED"/>
    <property type="match status" value="1"/>
</dbReference>
<keyword evidence="2" id="KW-0231">Viral genome packaging</keyword>
<evidence type="ECO:0000256" key="2">
    <source>
        <dbReference type="ARBA" id="ARBA00023219"/>
    </source>
</evidence>
<reference evidence="3" key="1">
    <citation type="submission" date="2019-03" db="EMBL/GenBank/DDBJ databases">
        <title>Single cell metagenomics reveals metabolic interactions within the superorganism composed of flagellate Streblomastix strix and complex community of Bacteroidetes bacteria on its surface.</title>
        <authorList>
            <person name="Treitli S.C."/>
            <person name="Kolisko M."/>
            <person name="Husnik F."/>
            <person name="Keeling P."/>
            <person name="Hampl V."/>
        </authorList>
    </citation>
    <scope>NUCLEOTIDE SEQUENCE</scope>
    <source>
        <strain evidence="3">STM</strain>
    </source>
</reference>
<evidence type="ECO:0008006" key="4">
    <source>
        <dbReference type="Google" id="ProtNLM"/>
    </source>
</evidence>
<dbReference type="InterPro" id="IPR038713">
    <property type="entry name" value="Terminase_Gp1_N_sf"/>
</dbReference>
<accession>A0A5J4S9W3</accession>